<dbReference type="Pfam" id="PF02517">
    <property type="entry name" value="Rce1-like"/>
    <property type="match status" value="1"/>
</dbReference>
<evidence type="ECO:0000256" key="1">
    <source>
        <dbReference type="SAM" id="Phobius"/>
    </source>
</evidence>
<dbReference type="PANTHER" id="PTHR43592">
    <property type="entry name" value="CAAX AMINO TERMINAL PROTEASE"/>
    <property type="match status" value="1"/>
</dbReference>
<dbReference type="RefSeq" id="WP_089709296.1">
    <property type="nucleotide sequence ID" value="NZ_FMAR01000002.1"/>
</dbReference>
<feature type="transmembrane region" description="Helical" evidence="1">
    <location>
        <begin position="14"/>
        <end position="37"/>
    </location>
</feature>
<dbReference type="OrthoDB" id="1523022at2"/>
<gene>
    <name evidence="3" type="ORF">GA0116948_102196</name>
</gene>
<keyword evidence="1" id="KW-1133">Transmembrane helix</keyword>
<feature type="domain" description="CAAX prenyl protease 2/Lysostaphin resistance protein A-like" evidence="2">
    <location>
        <begin position="155"/>
        <end position="242"/>
    </location>
</feature>
<keyword evidence="1" id="KW-0472">Membrane</keyword>
<accession>A0A1C4AMA8</accession>
<dbReference type="PANTHER" id="PTHR43592:SF15">
    <property type="entry name" value="CAAX AMINO TERMINAL PROTEASE FAMILY PROTEIN"/>
    <property type="match status" value="1"/>
</dbReference>
<dbReference type="STRING" id="1335309.GA0116948_102196"/>
<dbReference type="AlphaFoldDB" id="A0A1C4AMA8"/>
<evidence type="ECO:0000259" key="2">
    <source>
        <dbReference type="Pfam" id="PF02517"/>
    </source>
</evidence>
<name>A0A1C4AMA8_9BACT</name>
<reference evidence="3 4" key="1">
    <citation type="submission" date="2016-08" db="EMBL/GenBank/DDBJ databases">
        <authorList>
            <person name="Seilhamer J.J."/>
        </authorList>
    </citation>
    <scope>NUCLEOTIDE SEQUENCE [LARGE SCALE GENOMIC DNA]</scope>
    <source>
        <strain evidence="3 4">A37T2</strain>
    </source>
</reference>
<proteinExistence type="predicted"/>
<keyword evidence="4" id="KW-1185">Reference proteome</keyword>
<organism evidence="3 4">
    <name type="scientific">Chitinophaga costaii</name>
    <dbReference type="NCBI Taxonomy" id="1335309"/>
    <lineage>
        <taxon>Bacteria</taxon>
        <taxon>Pseudomonadati</taxon>
        <taxon>Bacteroidota</taxon>
        <taxon>Chitinophagia</taxon>
        <taxon>Chitinophagales</taxon>
        <taxon>Chitinophagaceae</taxon>
        <taxon>Chitinophaga</taxon>
    </lineage>
</organism>
<evidence type="ECO:0000313" key="3">
    <source>
        <dbReference type="EMBL" id="SCB95668.1"/>
    </source>
</evidence>
<dbReference type="EMBL" id="FMAR01000002">
    <property type="protein sequence ID" value="SCB95668.1"/>
    <property type="molecule type" value="Genomic_DNA"/>
</dbReference>
<sequence>MAAYLKRTTPGTQLAFLFLLCVAFLFLYFMLSAALLLHTAHVSMEQLKDHLQDANLLGYMKLAQFGYTIMVFLLPPVVLSVLTQDSPATWLGLRGPIRWRQAAWAIFALVVVTPLVGWTAQWNETWPVSESLRQAEKDADALVKSFLAGRSVGTLLVNLALIALVPAIAEELFFRAGVQKLLAQITHKKWLAVVITGVVFSAIHFEALGFIPRVILGCLLGAIYIITGRLWLSILVHFVNNGIQVGAFYLFNTGVLKSDPSVGDHVAWYSALISIMVTVVAIMMLQRVSPHPALSFMEKAETGTPENDNTQF</sequence>
<dbReference type="InterPro" id="IPR003675">
    <property type="entry name" value="Rce1/LyrA-like_dom"/>
</dbReference>
<dbReference type="GO" id="GO:0080120">
    <property type="term" value="P:CAAX-box protein maturation"/>
    <property type="evidence" value="ECO:0007669"/>
    <property type="project" value="UniProtKB-ARBA"/>
</dbReference>
<feature type="transmembrane region" description="Helical" evidence="1">
    <location>
        <begin position="189"/>
        <end position="207"/>
    </location>
</feature>
<keyword evidence="1" id="KW-0812">Transmembrane</keyword>
<dbReference type="GO" id="GO:0004175">
    <property type="term" value="F:endopeptidase activity"/>
    <property type="evidence" value="ECO:0007669"/>
    <property type="project" value="UniProtKB-ARBA"/>
</dbReference>
<feature type="transmembrane region" description="Helical" evidence="1">
    <location>
        <begin position="102"/>
        <end position="120"/>
    </location>
</feature>
<feature type="transmembrane region" description="Helical" evidence="1">
    <location>
        <begin position="58"/>
        <end position="82"/>
    </location>
</feature>
<feature type="transmembrane region" description="Helical" evidence="1">
    <location>
        <begin position="141"/>
        <end position="169"/>
    </location>
</feature>
<protein>
    <recommendedName>
        <fullName evidence="2">CAAX prenyl protease 2/Lysostaphin resistance protein A-like domain-containing protein</fullName>
    </recommendedName>
</protein>
<evidence type="ECO:0000313" key="4">
    <source>
        <dbReference type="Proteomes" id="UP000242818"/>
    </source>
</evidence>
<feature type="transmembrane region" description="Helical" evidence="1">
    <location>
        <begin position="266"/>
        <end position="285"/>
    </location>
</feature>
<feature type="transmembrane region" description="Helical" evidence="1">
    <location>
        <begin position="214"/>
        <end position="232"/>
    </location>
</feature>
<dbReference type="Proteomes" id="UP000242818">
    <property type="component" value="Unassembled WGS sequence"/>
</dbReference>